<comment type="function">
    <text evidence="11">Component of an histone acetyltransferase complex.</text>
</comment>
<comment type="domain">
    <text evidence="11">The PHD-type zinc finger mediates the binding to H3K4me3.</text>
</comment>
<comment type="caution">
    <text evidence="14">The sequence shown here is derived from an EMBL/GenBank/DDBJ whole genome shotgun (WGS) entry which is preliminary data.</text>
</comment>
<dbReference type="Pfam" id="PF12998">
    <property type="entry name" value="ING"/>
    <property type="match status" value="1"/>
</dbReference>
<dbReference type="PROSITE" id="PS50016">
    <property type="entry name" value="ZF_PHD_2"/>
    <property type="match status" value="1"/>
</dbReference>
<evidence type="ECO:0000256" key="9">
    <source>
        <dbReference type="PIRSR" id="PIRSR628651-51"/>
    </source>
</evidence>
<dbReference type="OrthoDB" id="5411773at2759"/>
<protein>
    <recommendedName>
        <fullName evidence="11">Chromatin modification-related protein</fullName>
    </recommendedName>
</protein>
<dbReference type="GeneID" id="36516063"/>
<dbReference type="InterPro" id="IPR028651">
    <property type="entry name" value="ING_fam"/>
</dbReference>
<dbReference type="Proteomes" id="UP000238350">
    <property type="component" value="Unassembled WGS sequence"/>
</dbReference>
<feature type="compositionally biased region" description="Polar residues" evidence="12">
    <location>
        <begin position="188"/>
        <end position="205"/>
    </location>
</feature>
<proteinExistence type="inferred from homology"/>
<dbReference type="EMBL" id="NDIQ01000021">
    <property type="protein sequence ID" value="PRT54695.1"/>
    <property type="molecule type" value="Genomic_DNA"/>
</dbReference>
<feature type="binding site" evidence="9">
    <location>
        <position position="313"/>
    </location>
    <ligand>
        <name>Zn(2+)</name>
        <dbReference type="ChEBI" id="CHEBI:29105"/>
        <label>2</label>
    </ligand>
</feature>
<dbReference type="AlphaFoldDB" id="A0A2T0FI83"/>
<keyword evidence="3 9" id="KW-0479">Metal-binding</keyword>
<dbReference type="SUPFAM" id="SSF57903">
    <property type="entry name" value="FYVE/PHD zinc finger"/>
    <property type="match status" value="1"/>
</dbReference>
<feature type="site" description="Histone H3K4me3 binding" evidence="8">
    <location>
        <position position="280"/>
    </location>
</feature>
<keyword evidence="15" id="KW-1185">Reference proteome</keyword>
<evidence type="ECO:0000256" key="3">
    <source>
        <dbReference type="ARBA" id="ARBA00022723"/>
    </source>
</evidence>
<dbReference type="GO" id="GO:0006355">
    <property type="term" value="P:regulation of DNA-templated transcription"/>
    <property type="evidence" value="ECO:0007669"/>
    <property type="project" value="TreeGrafter"/>
</dbReference>
<dbReference type="CDD" id="cd15505">
    <property type="entry name" value="PHD_ING"/>
    <property type="match status" value="1"/>
</dbReference>
<comment type="subcellular location">
    <subcellularLocation>
        <location evidence="1 11">Nucleus</location>
    </subcellularLocation>
</comment>
<dbReference type="STRING" id="45607.A0A2T0FI83"/>
<evidence type="ECO:0000256" key="10">
    <source>
        <dbReference type="PROSITE-ProRule" id="PRU00146"/>
    </source>
</evidence>
<feature type="binding site" evidence="9">
    <location>
        <position position="288"/>
    </location>
    <ligand>
        <name>Zn(2+)</name>
        <dbReference type="ChEBI" id="CHEBI:29105"/>
        <label>2</label>
    </ligand>
</feature>
<evidence type="ECO:0000256" key="6">
    <source>
        <dbReference type="ARBA" id="ARBA00022853"/>
    </source>
</evidence>
<dbReference type="Gene3D" id="3.30.40.10">
    <property type="entry name" value="Zinc/RING finger domain, C3HC4 (zinc finger)"/>
    <property type="match status" value="1"/>
</dbReference>
<dbReference type="PANTHER" id="PTHR10333:SF42">
    <property type="entry name" value="INHIBITOR OF GROWTH PROTEIN 5"/>
    <property type="match status" value="1"/>
</dbReference>
<dbReference type="GO" id="GO:0008270">
    <property type="term" value="F:zinc ion binding"/>
    <property type="evidence" value="ECO:0007669"/>
    <property type="project" value="UniProtKB-KW"/>
</dbReference>
<dbReference type="PANTHER" id="PTHR10333">
    <property type="entry name" value="INHIBITOR OF GROWTH PROTEIN"/>
    <property type="match status" value="1"/>
</dbReference>
<feature type="binding site" evidence="9">
    <location>
        <position position="283"/>
    </location>
    <ligand>
        <name>Zn(2+)</name>
        <dbReference type="ChEBI" id="CHEBI:29105"/>
        <label>2</label>
    </ligand>
</feature>
<name>A0A2T0FI83_9ASCO</name>
<dbReference type="InterPro" id="IPR059153">
    <property type="entry name" value="NSD_PHD-1st"/>
</dbReference>
<dbReference type="PROSITE" id="PS01359">
    <property type="entry name" value="ZF_PHD_1"/>
    <property type="match status" value="1"/>
</dbReference>
<gene>
    <name evidence="14" type="ORF">B9G98_02315</name>
</gene>
<comment type="subunit">
    <text evidence="11">Component of an histone acetyltransferase complex. Interacts with H3K4me3 and to a lesser extent with H3K4me2.</text>
</comment>
<dbReference type="RefSeq" id="XP_024664640.1">
    <property type="nucleotide sequence ID" value="XM_024808872.1"/>
</dbReference>
<feature type="site" description="Histone H3K4me3 binding" evidence="8">
    <location>
        <position position="269"/>
    </location>
</feature>
<evidence type="ECO:0000313" key="14">
    <source>
        <dbReference type="EMBL" id="PRT54695.1"/>
    </source>
</evidence>
<evidence type="ECO:0000256" key="11">
    <source>
        <dbReference type="RuleBase" id="RU361213"/>
    </source>
</evidence>
<keyword evidence="5 9" id="KW-0862">Zinc</keyword>
<dbReference type="InterPro" id="IPR019786">
    <property type="entry name" value="Zinc_finger_PHD-type_CS"/>
</dbReference>
<feature type="region of interest" description="Disordered" evidence="12">
    <location>
        <begin position="162"/>
        <end position="255"/>
    </location>
</feature>
<dbReference type="GO" id="GO:0033698">
    <property type="term" value="C:Rpd3L complex"/>
    <property type="evidence" value="ECO:0007669"/>
    <property type="project" value="TreeGrafter"/>
</dbReference>
<dbReference type="InterPro" id="IPR013083">
    <property type="entry name" value="Znf_RING/FYVE/PHD"/>
</dbReference>
<dbReference type="SMART" id="SM01408">
    <property type="entry name" value="ING"/>
    <property type="match status" value="1"/>
</dbReference>
<organism evidence="14 15">
    <name type="scientific">Wickerhamiella sorbophila</name>
    <dbReference type="NCBI Taxonomy" id="45607"/>
    <lineage>
        <taxon>Eukaryota</taxon>
        <taxon>Fungi</taxon>
        <taxon>Dikarya</taxon>
        <taxon>Ascomycota</taxon>
        <taxon>Saccharomycotina</taxon>
        <taxon>Dipodascomycetes</taxon>
        <taxon>Dipodascales</taxon>
        <taxon>Trichomonascaceae</taxon>
        <taxon>Wickerhamiella</taxon>
    </lineage>
</organism>
<dbReference type="Gene3D" id="6.10.140.1740">
    <property type="match status" value="1"/>
</dbReference>
<feature type="binding site" evidence="9">
    <location>
        <position position="294"/>
    </location>
    <ligand>
        <name>Zn(2+)</name>
        <dbReference type="ChEBI" id="CHEBI:29105"/>
        <label>1</label>
    </ligand>
</feature>
<keyword evidence="6 11" id="KW-0156">Chromatin regulator</keyword>
<keyword evidence="4 10" id="KW-0863">Zinc-finger</keyword>
<evidence type="ECO:0000256" key="7">
    <source>
        <dbReference type="ARBA" id="ARBA00023242"/>
    </source>
</evidence>
<feature type="site" description="Histone H3K4me3 binding" evidence="8">
    <location>
        <position position="284"/>
    </location>
</feature>
<evidence type="ECO:0000313" key="15">
    <source>
        <dbReference type="Proteomes" id="UP000238350"/>
    </source>
</evidence>
<dbReference type="InterPro" id="IPR024610">
    <property type="entry name" value="ING_N_histone-binding"/>
</dbReference>
<keyword evidence="7 11" id="KW-0539">Nucleus</keyword>
<evidence type="ECO:0000256" key="1">
    <source>
        <dbReference type="ARBA" id="ARBA00004123"/>
    </source>
</evidence>
<evidence type="ECO:0000256" key="4">
    <source>
        <dbReference type="ARBA" id="ARBA00022771"/>
    </source>
</evidence>
<evidence type="ECO:0000259" key="13">
    <source>
        <dbReference type="PROSITE" id="PS50016"/>
    </source>
</evidence>
<feature type="binding site" evidence="9">
    <location>
        <position position="272"/>
    </location>
    <ligand>
        <name>Zn(2+)</name>
        <dbReference type="ChEBI" id="CHEBI:29105"/>
        <label>1</label>
    </ligand>
</feature>
<feature type="compositionally biased region" description="Low complexity" evidence="12">
    <location>
        <begin position="162"/>
        <end position="182"/>
    </location>
</feature>
<dbReference type="GO" id="GO:0070210">
    <property type="term" value="C:Rpd3L-Expanded complex"/>
    <property type="evidence" value="ECO:0007669"/>
    <property type="project" value="TreeGrafter"/>
</dbReference>
<reference evidence="14 15" key="1">
    <citation type="submission" date="2017-04" db="EMBL/GenBank/DDBJ databases">
        <title>Genome sequencing of [Candida] sorbophila.</title>
        <authorList>
            <person name="Ahn J.O."/>
        </authorList>
    </citation>
    <scope>NUCLEOTIDE SEQUENCE [LARGE SCALE GENOMIC DNA]</scope>
    <source>
        <strain evidence="14 15">DS02</strain>
    </source>
</reference>
<evidence type="ECO:0000256" key="12">
    <source>
        <dbReference type="SAM" id="MobiDB-lite"/>
    </source>
</evidence>
<feature type="binding site" evidence="9">
    <location>
        <position position="297"/>
    </location>
    <ligand>
        <name>Zn(2+)</name>
        <dbReference type="ChEBI" id="CHEBI:29105"/>
        <label>1</label>
    </ligand>
</feature>
<dbReference type="InterPro" id="IPR011011">
    <property type="entry name" value="Znf_FYVE_PHD"/>
</dbReference>
<dbReference type="Pfam" id="PF23011">
    <property type="entry name" value="PHD-1st_NSD"/>
    <property type="match status" value="1"/>
</dbReference>
<feature type="binding site" evidence="9">
    <location>
        <position position="310"/>
    </location>
    <ligand>
        <name>Zn(2+)</name>
        <dbReference type="ChEBI" id="CHEBI:29105"/>
        <label>2</label>
    </ligand>
</feature>
<evidence type="ECO:0000256" key="5">
    <source>
        <dbReference type="ARBA" id="ARBA00022833"/>
    </source>
</evidence>
<accession>A0A2T0FI83</accession>
<evidence type="ECO:0000256" key="2">
    <source>
        <dbReference type="ARBA" id="ARBA00010210"/>
    </source>
</evidence>
<feature type="binding site" evidence="9">
    <location>
        <position position="270"/>
    </location>
    <ligand>
        <name>Zn(2+)</name>
        <dbReference type="ChEBI" id="CHEBI:29105"/>
        <label>1</label>
    </ligand>
</feature>
<dbReference type="SMART" id="SM00249">
    <property type="entry name" value="PHD"/>
    <property type="match status" value="1"/>
</dbReference>
<feature type="domain" description="PHD-type" evidence="13">
    <location>
        <begin position="267"/>
        <end position="316"/>
    </location>
</feature>
<dbReference type="GO" id="GO:0006325">
    <property type="term" value="P:chromatin organization"/>
    <property type="evidence" value="ECO:0007669"/>
    <property type="project" value="UniProtKB-KW"/>
</dbReference>
<sequence length="331" mass="36770">MSRQKDFLRVYPGLNDFGDALEAIPLEMVRHFTLLKEIDAKCADTGPQISSLIDVFMKTPLDAPEREDKAERLRQTLREFMPSLEEKMHVASMAAETMTKHIERINADYALIVENEIPEHIQVDYDDPALTEIKVVDKQGSTRSEARREAVAARRAAAAAATFADAKTVASGANNSASRSGGVRNRARTSTPQPYGNVSNNGAPTVNNVSNNVNPPGGDRSYDRSTKRQRRQEDESETEFLPPNHIVAGSGPVPSRRRRALQEKDEPVYCYCEQGSYGDMVGCDGPDCKREWFHLGCIGLSSPPRGQWFCNDCRRQQAQLGTVATVSRRAR</sequence>
<feature type="site" description="Histone H3K4me3 binding" evidence="8">
    <location>
        <position position="292"/>
    </location>
</feature>
<dbReference type="InterPro" id="IPR019787">
    <property type="entry name" value="Znf_PHD-finger"/>
</dbReference>
<dbReference type="CDD" id="cd17016">
    <property type="entry name" value="ING_Pho23p_like"/>
    <property type="match status" value="1"/>
</dbReference>
<comment type="similarity">
    <text evidence="2 11">Belongs to the ING family.</text>
</comment>
<dbReference type="InterPro" id="IPR001965">
    <property type="entry name" value="Znf_PHD"/>
</dbReference>
<evidence type="ECO:0000256" key="8">
    <source>
        <dbReference type="PIRSR" id="PIRSR628651-50"/>
    </source>
</evidence>